<dbReference type="GO" id="GO:0007099">
    <property type="term" value="P:centriole replication"/>
    <property type="evidence" value="ECO:0007669"/>
    <property type="project" value="TreeGrafter"/>
</dbReference>
<reference evidence="3" key="1">
    <citation type="thesis" date="2020" institute="ProQuest LLC" country="789 East Eisenhower Parkway, Ann Arbor, MI, USA">
        <title>Comparative Genomics and Chromosome Evolution.</title>
        <authorList>
            <person name="Mudd A.B."/>
        </authorList>
    </citation>
    <scope>NUCLEOTIDE SEQUENCE</scope>
    <source>
        <strain evidence="3">Female2</strain>
        <tissue evidence="3">Blood</tissue>
    </source>
</reference>
<evidence type="ECO:0000313" key="4">
    <source>
        <dbReference type="Proteomes" id="UP000812440"/>
    </source>
</evidence>
<dbReference type="OrthoDB" id="568502at2759"/>
<dbReference type="GO" id="GO:0045931">
    <property type="term" value="P:positive regulation of mitotic cell cycle"/>
    <property type="evidence" value="ECO:0007669"/>
    <property type="project" value="TreeGrafter"/>
</dbReference>
<feature type="coiled-coil region" evidence="1">
    <location>
        <begin position="83"/>
        <end position="171"/>
    </location>
</feature>
<dbReference type="Proteomes" id="UP000812440">
    <property type="component" value="Chromosome 8_10"/>
</dbReference>
<feature type="coiled-coil region" evidence="1">
    <location>
        <begin position="475"/>
        <end position="529"/>
    </location>
</feature>
<gene>
    <name evidence="3" type="ORF">GDO86_014020</name>
</gene>
<dbReference type="InterPro" id="IPR042481">
    <property type="entry name" value="CCDC57"/>
</dbReference>
<dbReference type="GO" id="GO:0007020">
    <property type="term" value="P:microtubule nucleation"/>
    <property type="evidence" value="ECO:0007669"/>
    <property type="project" value="TreeGrafter"/>
</dbReference>
<organism evidence="3 4">
    <name type="scientific">Hymenochirus boettgeri</name>
    <name type="common">Congo dwarf clawed frog</name>
    <dbReference type="NCBI Taxonomy" id="247094"/>
    <lineage>
        <taxon>Eukaryota</taxon>
        <taxon>Metazoa</taxon>
        <taxon>Chordata</taxon>
        <taxon>Craniata</taxon>
        <taxon>Vertebrata</taxon>
        <taxon>Euteleostomi</taxon>
        <taxon>Amphibia</taxon>
        <taxon>Batrachia</taxon>
        <taxon>Anura</taxon>
        <taxon>Pipoidea</taxon>
        <taxon>Pipidae</taxon>
        <taxon>Pipinae</taxon>
        <taxon>Hymenochirus</taxon>
    </lineage>
</organism>
<accession>A0A8T2JST5</accession>
<dbReference type="AlphaFoldDB" id="A0A8T2JST5"/>
<proteinExistence type="predicted"/>
<dbReference type="GO" id="GO:0034451">
    <property type="term" value="C:centriolar satellite"/>
    <property type="evidence" value="ECO:0007669"/>
    <property type="project" value="TreeGrafter"/>
</dbReference>
<dbReference type="GO" id="GO:0005814">
    <property type="term" value="C:centriole"/>
    <property type="evidence" value="ECO:0007669"/>
    <property type="project" value="TreeGrafter"/>
</dbReference>
<sequence>MLPEEEEFSKLLAKKEQEWRELQHRQVQFLEKSLKDTKKELREQNEKFLALKNDFTHNLKVLAERDRELEQFEMMFNHLKVVENGKQSEISDLKIQIQKFQQEIQKEKKKFDNLQVHYQRKLKEHQIDLERIQSSKNHDIDHHREEYEKVKRQLERKIEEVQGDLALQKQEMMVEFDAEMKRREHEYRLQMDEMSTMVLAHELKVKFLTKELEVLREGELQTLESVQNLESTNQKLQEDLTRKDWEINDLSVVKDARIKELQNNVKSLQEQHKKQGDSFQRKHEQLDHFAREKESALKSMKEAHAEQVQQMEKQIKELQMCTETLQMEQRRTQSSQQDILAEKETMIEKLKEEVNTLRTGWDNYISQISKESVNKDLQIQSIQEEMEKLKAQITRYQKDIEKYQQQLVGSVDRERILEQAKIQSELDWQKRCELVEKTQYQQSEDLIESLTKAKEQSFAIEAIQELQKMFPSDEIRKLQEQNSELRNVIGQMRNEMESLYYVQPLEDEMRNLKQKNREMEEKCLRADKVSSVAVTKRLEARTVHLDSMVSQLTQKLHNKATSRRDSESTTAAGRIESPSGSSSNSQVYMLSNKLKEAAKKISQLSLEKQQLIDMGNRLRAELASTEENQPQMSRLSPSEIQVPEAENRLLALENLQYELTCQELQYAQYQKSSSIPAKESSGFRAKKNADIHGMPELAAVRSYPGTPKLEHKENKYPVDNETIVPSSNLASSFGEVDSSLQDVWKLLDMGSSPSLISSQEESKQAYAKKSPQMATLNGISTTDPGSQRAQKERTFKPTTVRQGKPKGSQSTTKIRNYNIRD</sequence>
<evidence type="ECO:0008006" key="5">
    <source>
        <dbReference type="Google" id="ProtNLM"/>
    </source>
</evidence>
<dbReference type="GO" id="GO:0005876">
    <property type="term" value="C:spindle microtubule"/>
    <property type="evidence" value="ECO:0007669"/>
    <property type="project" value="TreeGrafter"/>
</dbReference>
<comment type="caution">
    <text evidence="3">The sequence shown here is derived from an EMBL/GenBank/DDBJ whole genome shotgun (WGS) entry which is preliminary data.</text>
</comment>
<dbReference type="PANTHER" id="PTHR46725">
    <property type="entry name" value="COILED-COIL DOMAIN-CONTAINING PROTEIN 57"/>
    <property type="match status" value="1"/>
</dbReference>
<name>A0A8T2JST5_9PIPI</name>
<keyword evidence="4" id="KW-1185">Reference proteome</keyword>
<protein>
    <recommendedName>
        <fullName evidence="5">Coiled-coil domain-containing protein 57</fullName>
    </recommendedName>
</protein>
<dbReference type="GO" id="GO:0060271">
    <property type="term" value="P:cilium assembly"/>
    <property type="evidence" value="ECO:0007669"/>
    <property type="project" value="TreeGrafter"/>
</dbReference>
<feature type="coiled-coil region" evidence="1">
    <location>
        <begin position="226"/>
        <end position="406"/>
    </location>
</feature>
<evidence type="ECO:0000256" key="2">
    <source>
        <dbReference type="SAM" id="MobiDB-lite"/>
    </source>
</evidence>
<evidence type="ECO:0000256" key="1">
    <source>
        <dbReference type="SAM" id="Coils"/>
    </source>
</evidence>
<evidence type="ECO:0000313" key="3">
    <source>
        <dbReference type="EMBL" id="KAG8446407.1"/>
    </source>
</evidence>
<feature type="coiled-coil region" evidence="1">
    <location>
        <begin position="594"/>
        <end position="628"/>
    </location>
</feature>
<dbReference type="PANTHER" id="PTHR46725:SF1">
    <property type="entry name" value="COILED-COIL DOMAIN-CONTAINING PROTEIN 57"/>
    <property type="match status" value="1"/>
</dbReference>
<feature type="coiled-coil region" evidence="1">
    <location>
        <begin position="20"/>
        <end position="54"/>
    </location>
</feature>
<keyword evidence="1" id="KW-0175">Coiled coil</keyword>
<feature type="region of interest" description="Disordered" evidence="2">
    <location>
        <begin position="554"/>
        <end position="586"/>
    </location>
</feature>
<feature type="compositionally biased region" description="Polar residues" evidence="2">
    <location>
        <begin position="772"/>
        <end position="788"/>
    </location>
</feature>
<feature type="region of interest" description="Disordered" evidence="2">
    <location>
        <begin position="754"/>
        <end position="821"/>
    </location>
</feature>
<dbReference type="EMBL" id="JAACNH010000003">
    <property type="protein sequence ID" value="KAG8446407.1"/>
    <property type="molecule type" value="Genomic_DNA"/>
</dbReference>
<feature type="compositionally biased region" description="Polar residues" evidence="2">
    <location>
        <begin position="796"/>
        <end position="815"/>
    </location>
</feature>